<dbReference type="KEGG" id="pxv:FXF36_03035"/>
<dbReference type="InterPro" id="IPR029044">
    <property type="entry name" value="Nucleotide-diphossugar_trans"/>
</dbReference>
<name>A0A5P6VMN5_PSEXY</name>
<dbReference type="GO" id="GO:0016757">
    <property type="term" value="F:glycosyltransferase activity"/>
    <property type="evidence" value="ECO:0007669"/>
    <property type="project" value="UniProtKB-KW"/>
</dbReference>
<evidence type="ECO:0000259" key="3">
    <source>
        <dbReference type="Pfam" id="PF00535"/>
    </source>
</evidence>
<dbReference type="SUPFAM" id="SSF53448">
    <property type="entry name" value="Nucleotide-diphospho-sugar transferases"/>
    <property type="match status" value="1"/>
</dbReference>
<evidence type="ECO:0000256" key="2">
    <source>
        <dbReference type="ARBA" id="ARBA00022679"/>
    </source>
</evidence>
<protein>
    <submittedName>
        <fullName evidence="4">Glycosyl transferase family 2</fullName>
    </submittedName>
</protein>
<reference evidence="5" key="1">
    <citation type="submission" date="2019-08" db="EMBL/GenBank/DDBJ databases">
        <title>Complete Genome Sequence of the Polysaccharide-Degrading Rumen Bacterium Pseudobutyrivibrio xylanivorans MA3014.</title>
        <authorList>
            <person name="Palevich N."/>
            <person name="Maclean P.H."/>
            <person name="Kelly W.J."/>
            <person name="Leahy S.C."/>
            <person name="Rakonjac J."/>
            <person name="Attwood G.T."/>
        </authorList>
    </citation>
    <scope>NUCLEOTIDE SEQUENCE [LARGE SCALE GENOMIC DNA]</scope>
    <source>
        <strain evidence="5">MA3014</strain>
    </source>
</reference>
<dbReference type="InterPro" id="IPR001173">
    <property type="entry name" value="Glyco_trans_2-like"/>
</dbReference>
<dbReference type="Gene3D" id="3.90.550.10">
    <property type="entry name" value="Spore Coat Polysaccharide Biosynthesis Protein SpsA, Chain A"/>
    <property type="match status" value="1"/>
</dbReference>
<dbReference type="OrthoDB" id="1640114at2"/>
<evidence type="ECO:0000313" key="5">
    <source>
        <dbReference type="Proteomes" id="UP000327030"/>
    </source>
</evidence>
<accession>A0A5P6VMN5</accession>
<keyword evidence="2 4" id="KW-0808">Transferase</keyword>
<dbReference type="PANTHER" id="PTHR22916">
    <property type="entry name" value="GLYCOSYLTRANSFERASE"/>
    <property type="match status" value="1"/>
</dbReference>
<keyword evidence="1" id="KW-0328">Glycosyltransferase</keyword>
<evidence type="ECO:0000256" key="1">
    <source>
        <dbReference type="ARBA" id="ARBA00022676"/>
    </source>
</evidence>
<gene>
    <name evidence="4" type="ORF">FXF36_03035</name>
</gene>
<feature type="domain" description="Glycosyltransferase 2-like" evidence="3">
    <location>
        <begin position="7"/>
        <end position="110"/>
    </location>
</feature>
<dbReference type="AlphaFoldDB" id="A0A5P6VMN5"/>
<sequence length="349" mass="40728">MNDVLLSVVIPVYNASEYLEECLTAVCNQTYRNLEIILVDDGSKDNSLAICKKFAMNDSRIKILTHPNKGVSATRNDGIEAATGEYIFFCDADDYPEEDLADNYVNAIERWGKKKYSFIVCGMFFDNKLNKNVKDKKNILEIAHGYVEGENYLMSRSSAAVLSWLKLFNFVTNKCYDLKLIRENNIRFDESINIGEDLKFNLDYLDHSPGYIGMINLALYHYVKRRDDSLSISYHISDLEDTKVIYRRFIDWESKQDGVNDDNILVLKGIFVNDWVSRLTAYYEEYGGRSASKLVRRKLQTELRSREFQTLLKEIRKGQKISRFRYLCLRTGNFEVFYFFRGIYQIMKG</sequence>
<dbReference type="EMBL" id="CP043028">
    <property type="protein sequence ID" value="QFJ53913.1"/>
    <property type="molecule type" value="Genomic_DNA"/>
</dbReference>
<organism evidence="4 5">
    <name type="scientific">Pseudobutyrivibrio xylanivorans</name>
    <dbReference type="NCBI Taxonomy" id="185007"/>
    <lineage>
        <taxon>Bacteria</taxon>
        <taxon>Bacillati</taxon>
        <taxon>Bacillota</taxon>
        <taxon>Clostridia</taxon>
        <taxon>Lachnospirales</taxon>
        <taxon>Lachnospiraceae</taxon>
        <taxon>Pseudobutyrivibrio</taxon>
    </lineage>
</organism>
<proteinExistence type="predicted"/>
<evidence type="ECO:0000313" key="4">
    <source>
        <dbReference type="EMBL" id="QFJ53913.1"/>
    </source>
</evidence>
<dbReference type="CDD" id="cd00761">
    <property type="entry name" value="Glyco_tranf_GTA_type"/>
    <property type="match status" value="1"/>
</dbReference>
<dbReference type="RefSeq" id="WP_151622410.1">
    <property type="nucleotide sequence ID" value="NZ_CP043028.1"/>
</dbReference>
<dbReference type="Pfam" id="PF00535">
    <property type="entry name" value="Glycos_transf_2"/>
    <property type="match status" value="1"/>
</dbReference>
<dbReference type="Proteomes" id="UP000327030">
    <property type="component" value="Chromosome 1"/>
</dbReference>
<dbReference type="PANTHER" id="PTHR22916:SF51">
    <property type="entry name" value="GLYCOSYLTRANSFERASE EPSH-RELATED"/>
    <property type="match status" value="1"/>
</dbReference>